<feature type="region of interest" description="Disordered" evidence="2">
    <location>
        <begin position="106"/>
        <end position="158"/>
    </location>
</feature>
<proteinExistence type="predicted"/>
<dbReference type="Proteomes" id="UP000076722">
    <property type="component" value="Unassembled WGS sequence"/>
</dbReference>
<protein>
    <submittedName>
        <fullName evidence="3">Uncharacterized protein</fullName>
    </submittedName>
</protein>
<gene>
    <name evidence="3" type="ORF">SISNIDRAFT_474104</name>
</gene>
<evidence type="ECO:0000256" key="2">
    <source>
        <dbReference type="SAM" id="MobiDB-lite"/>
    </source>
</evidence>
<sequence>MLYSRELNNLDSKVTDWTISTTHPKSWQCNICTNVLSTFSTNREALAATHEDTALHRSRVEALTRREASRQPSAETNIADMLQQLGQAHPQPVNQQQIRRDTAVRRFPPPFHQPQPANAINNQGQGPDAGLRDEQENEEQGFGDDNNVNENDGLPGVDELVGENAERQGQRDGRIDLNELVRPPTTATAQTRERGMRLTLTEQACTLDVLTSLPRSVTSDDDTEGLIWLLESNGVKDVPSLDQVKNSKKHIRSVCGVRTLAYKGDLGHPYHVNSIADLIRLETDHLLDTHVQEMGNPKVRPWLHFYPEDTRGGISEAWHGQKWRNDLDAEYLTPMIRVQREDYYVMEPTMLSGNRMCMPTKWYRKEGEPFFWGEGYIMEIEDLRGERGWTIRQDHTVHFCESELVANGQRLLALPPRDIPRVDRIWGLPLRWNKPAINPWRTRANGKRVFCFMIWLYCDDTSGNRSKKWNEHNSFLFTAAGLPRSESQKQYNTHFLCTSNCAPPLEMLEGITEQMADAFRDGIDAWDCELDEDVVVFPISIADLGDNPMQSELGCHIGMRGKCYCRKCKVWAKDSPEELADGSRRRRRRRRKETPELMSKRVLRACKVGEGRTKAGTKAALRVQLEQAKRKETQKKRKTTIRDSGVKDTHLNYFIQRLDQATKNLDGEEARQAMLRELQSMPREEMMYSPVWRLLGLSPTDDMPCEVLHIILLGIVKYFWRDAISRLTDAKKSVLSHRLSSISVESLGPDVSPIQGDTWVKYAGSLVGRDFRLISQVAIFALYDMLPASILAAWSALGRLVPLVYMPEIENLADYLNSLNQCIDHFLAMSVNWSPRWMNKPKFHMLKHLPADVKRFGPPILYATEGFESFNAVIRDWSIHSNRQAPSRDIGIQAAEAACIRHLMSGGFFNYKGLDIEGLGEGPRILMTEQSIVRKRLGITRVRKKPTGEWPRSAVGAIQSLLTYSVGYCRSHTAAMPYASTLASRRGQAAPPGYTACRKATSATLKNGDELSKGHFLIAQIHDQMPVQLVKACELLIFDPRDFAGVDYVLVEEVRTGQTYRLLPIDSLECAVNVQHNCARNACELSGERHVLQEREETEQTIPITIHNSKNDLLLNTAQMRDAKWIHKFTGPLQAPNLVSIIREAVAREFANEAPP</sequence>
<evidence type="ECO:0000256" key="1">
    <source>
        <dbReference type="SAM" id="Coils"/>
    </source>
</evidence>
<dbReference type="PANTHER" id="PTHR31912">
    <property type="entry name" value="IP13529P"/>
    <property type="match status" value="1"/>
</dbReference>
<evidence type="ECO:0000313" key="4">
    <source>
        <dbReference type="Proteomes" id="UP000076722"/>
    </source>
</evidence>
<evidence type="ECO:0000313" key="3">
    <source>
        <dbReference type="EMBL" id="KZS94087.1"/>
    </source>
</evidence>
<dbReference type="PANTHER" id="PTHR31912:SF34">
    <property type="entry name" value="NOTOCHORD-RELATED PROTEIN"/>
    <property type="match status" value="1"/>
</dbReference>
<keyword evidence="1" id="KW-0175">Coiled coil</keyword>
<dbReference type="OrthoDB" id="2246127at2759"/>
<dbReference type="AlphaFoldDB" id="A0A164VEK7"/>
<accession>A0A164VEK7</accession>
<feature type="coiled-coil region" evidence="1">
    <location>
        <begin position="618"/>
        <end position="678"/>
    </location>
</feature>
<dbReference type="EMBL" id="KV419405">
    <property type="protein sequence ID" value="KZS94087.1"/>
    <property type="molecule type" value="Genomic_DNA"/>
</dbReference>
<dbReference type="STRING" id="1314777.A0A164VEK7"/>
<reference evidence="3 4" key="1">
    <citation type="journal article" date="2016" name="Mol. Biol. Evol.">
        <title>Comparative Genomics of Early-Diverging Mushroom-Forming Fungi Provides Insights into the Origins of Lignocellulose Decay Capabilities.</title>
        <authorList>
            <person name="Nagy L.G."/>
            <person name="Riley R."/>
            <person name="Tritt A."/>
            <person name="Adam C."/>
            <person name="Daum C."/>
            <person name="Floudas D."/>
            <person name="Sun H."/>
            <person name="Yadav J.S."/>
            <person name="Pangilinan J."/>
            <person name="Larsson K.H."/>
            <person name="Matsuura K."/>
            <person name="Barry K."/>
            <person name="Labutti K."/>
            <person name="Kuo R."/>
            <person name="Ohm R.A."/>
            <person name="Bhattacharya S.S."/>
            <person name="Shirouzu T."/>
            <person name="Yoshinaga Y."/>
            <person name="Martin F.M."/>
            <person name="Grigoriev I.V."/>
            <person name="Hibbett D.S."/>
        </authorList>
    </citation>
    <scope>NUCLEOTIDE SEQUENCE [LARGE SCALE GENOMIC DNA]</scope>
    <source>
        <strain evidence="3 4">HHB9708</strain>
    </source>
</reference>
<keyword evidence="4" id="KW-1185">Reference proteome</keyword>
<name>A0A164VEK7_9AGAM</name>
<organism evidence="3 4">
    <name type="scientific">Sistotremastrum niveocremeum HHB9708</name>
    <dbReference type="NCBI Taxonomy" id="1314777"/>
    <lineage>
        <taxon>Eukaryota</taxon>
        <taxon>Fungi</taxon>
        <taxon>Dikarya</taxon>
        <taxon>Basidiomycota</taxon>
        <taxon>Agaricomycotina</taxon>
        <taxon>Agaricomycetes</taxon>
        <taxon>Sistotremastrales</taxon>
        <taxon>Sistotremastraceae</taxon>
        <taxon>Sertulicium</taxon>
        <taxon>Sertulicium niveocremeum</taxon>
    </lineage>
</organism>